<dbReference type="Gene3D" id="2.40.420.20">
    <property type="match status" value="1"/>
</dbReference>
<feature type="chain" id="PRO_5038392535" evidence="3">
    <location>
        <begin position="28"/>
        <end position="545"/>
    </location>
</feature>
<dbReference type="Gene3D" id="2.40.50.100">
    <property type="match status" value="1"/>
</dbReference>
<dbReference type="AlphaFoldDB" id="A0A6I8MDW1"/>
<name>A0A6I8MDW1_9CORY</name>
<protein>
    <submittedName>
        <fullName evidence="5">Macrolide transporter</fullName>
    </submittedName>
</protein>
<dbReference type="GO" id="GO:0030313">
    <property type="term" value="C:cell envelope"/>
    <property type="evidence" value="ECO:0007669"/>
    <property type="project" value="UniProtKB-SubCell"/>
</dbReference>
<comment type="subcellular location">
    <subcellularLocation>
        <location evidence="1">Cell envelope</location>
    </subcellularLocation>
</comment>
<organism evidence="5 6">
    <name type="scientific">Corynebacterium rouxii</name>
    <dbReference type="NCBI Taxonomy" id="2719119"/>
    <lineage>
        <taxon>Bacteria</taxon>
        <taxon>Bacillati</taxon>
        <taxon>Actinomycetota</taxon>
        <taxon>Actinomycetes</taxon>
        <taxon>Mycobacteriales</taxon>
        <taxon>Corynebacteriaceae</taxon>
        <taxon>Corynebacterium</taxon>
    </lineage>
</organism>
<evidence type="ECO:0000256" key="1">
    <source>
        <dbReference type="ARBA" id="ARBA00004196"/>
    </source>
</evidence>
<dbReference type="InterPro" id="IPR058636">
    <property type="entry name" value="Beta-barrel_YknX"/>
</dbReference>
<gene>
    <name evidence="5" type="ORF">FRC0190_00501</name>
</gene>
<dbReference type="KEGG" id="crf:FRC0190_00501"/>
<reference evidence="5 6" key="1">
    <citation type="submission" date="2019-11" db="EMBL/GenBank/DDBJ databases">
        <authorList>
            <person name="Brisse S."/>
        </authorList>
    </citation>
    <scope>NUCLEOTIDE SEQUENCE [LARGE SCALE GENOMIC DNA]</scope>
    <source>
        <strain evidence="5">FRC0190</strain>
    </source>
</reference>
<dbReference type="InterPro" id="IPR050465">
    <property type="entry name" value="UPF0194_transport"/>
</dbReference>
<evidence type="ECO:0000313" key="6">
    <source>
        <dbReference type="Proteomes" id="UP000423525"/>
    </source>
</evidence>
<accession>A0A6I8MDW1</accession>
<evidence type="ECO:0000256" key="3">
    <source>
        <dbReference type="SAM" id="SignalP"/>
    </source>
</evidence>
<proteinExistence type="predicted"/>
<dbReference type="Gene3D" id="2.40.30.170">
    <property type="match status" value="1"/>
</dbReference>
<evidence type="ECO:0000313" key="5">
    <source>
        <dbReference type="EMBL" id="VZH84479.1"/>
    </source>
</evidence>
<evidence type="ECO:0000259" key="4">
    <source>
        <dbReference type="Pfam" id="PF25990"/>
    </source>
</evidence>
<keyword evidence="2" id="KW-0175">Coiled coil</keyword>
<keyword evidence="3" id="KW-0732">Signal</keyword>
<evidence type="ECO:0000256" key="2">
    <source>
        <dbReference type="ARBA" id="ARBA00023054"/>
    </source>
</evidence>
<dbReference type="SUPFAM" id="SSF111369">
    <property type="entry name" value="HlyD-like secretion proteins"/>
    <property type="match status" value="1"/>
</dbReference>
<sequence>MVKKIVIPASIAALVALGGGATYFLTAGSSDPVVGASDYVVVEKKEVSQSINLSGTLGPKRDVVLASKLTGPVEALNVKVGDRIETGQVLAQINTDNERGELNANYAQQAQNYAQLMAAVEQAQLQYQQAWDALDQGLNGEVNGAENALHAADHDYAEAKKLFEDSLHNRDAGIDDALKTQATALNSARDGVETASLDAVRASFGALGTALNGASENATATAQKLQAQQAPGLNTQAIEQGIAAVDSVNRARQAWDALNREQKNYEDALVKVDQSLATQQRAVAKAFAARNDAARGLETARLQANNQLATQSQAVDQAIRAADAGNAVAAVSNRKLELSIGEASVRAPIRGVVTSVTGQVGKPVEGALLTIADDTDMLVRGTVSEADVAKIKVGNEVSFTTPATGTKQFKGRVSAVSTVAESNAGAPEQKTKKAQFPIEITVSGDREGLLLGGSGKAKIVTIKSKPGLAVPKEAVFEEGGTSYVLAIDGSDEGSKVLKKVAVTLGKGNDFETTVESKDLKAQDLVIKAPDLYKNYEGASVSVDKR</sequence>
<dbReference type="EMBL" id="LR738855">
    <property type="protein sequence ID" value="VZH84479.1"/>
    <property type="molecule type" value="Genomic_DNA"/>
</dbReference>
<feature type="signal peptide" evidence="3">
    <location>
        <begin position="1"/>
        <end position="27"/>
    </location>
</feature>
<dbReference type="PANTHER" id="PTHR32347">
    <property type="entry name" value="EFFLUX SYSTEM COMPONENT YKNX-RELATED"/>
    <property type="match status" value="1"/>
</dbReference>
<feature type="domain" description="YknX-like beta-barrel" evidence="4">
    <location>
        <begin position="377"/>
        <end position="452"/>
    </location>
</feature>
<dbReference type="PANTHER" id="PTHR32347:SF14">
    <property type="entry name" value="EFFLUX SYSTEM COMPONENT YKNX-RELATED"/>
    <property type="match status" value="1"/>
</dbReference>
<dbReference type="Pfam" id="PF25990">
    <property type="entry name" value="Beta-barrel_YknX"/>
    <property type="match status" value="1"/>
</dbReference>
<dbReference type="RefSeq" id="WP_155871644.1">
    <property type="nucleotide sequence ID" value="NZ_CP168248.1"/>
</dbReference>
<dbReference type="Proteomes" id="UP000423525">
    <property type="component" value="Chromosome"/>
</dbReference>